<gene>
    <name evidence="1" type="ORF">ALP16_200108</name>
</gene>
<organism evidence="1 2">
    <name type="scientific">Pseudomonas savastanoi</name>
    <name type="common">Pseudomonas syringae pv. savastanoi</name>
    <dbReference type="NCBI Taxonomy" id="29438"/>
    <lineage>
        <taxon>Bacteria</taxon>
        <taxon>Pseudomonadati</taxon>
        <taxon>Pseudomonadota</taxon>
        <taxon>Gammaproteobacteria</taxon>
        <taxon>Pseudomonadales</taxon>
        <taxon>Pseudomonadaceae</taxon>
        <taxon>Pseudomonas</taxon>
    </lineage>
</organism>
<name>A0A3M5ZSI5_PSESS</name>
<dbReference type="EMBL" id="RBUN01000576">
    <property type="protein sequence ID" value="RMV09508.1"/>
    <property type="molecule type" value="Genomic_DNA"/>
</dbReference>
<proteinExistence type="predicted"/>
<protein>
    <submittedName>
        <fullName evidence="1">Uncharacterized protein</fullName>
    </submittedName>
</protein>
<sequence>MGFFVCTTHSAASSRRSALPLPRWLGMCIHSRRPHTLLQARQLLSLTTRQPVALSAQDKILWVLMKDRHDYFTGEGKLWFDNQNHIASACACSLTVAKAFIKKLREHGYLTIEKRRIHGCAYSNSMTITRDLILASMSPLEAIPKPVAVTPNPRGERVPEYTPAPLPKAAQIAPAPSVIAYDEHFEDQPEWMRDVA</sequence>
<evidence type="ECO:0000313" key="2">
    <source>
        <dbReference type="Proteomes" id="UP000272703"/>
    </source>
</evidence>
<dbReference type="AlphaFoldDB" id="A0A3M5ZSI5"/>
<evidence type="ECO:0000313" key="1">
    <source>
        <dbReference type="EMBL" id="RMV09508.1"/>
    </source>
</evidence>
<comment type="caution">
    <text evidence="1">The sequence shown here is derived from an EMBL/GenBank/DDBJ whole genome shotgun (WGS) entry which is preliminary data.</text>
</comment>
<dbReference type="Proteomes" id="UP000272703">
    <property type="component" value="Unassembled WGS sequence"/>
</dbReference>
<reference evidence="1 2" key="1">
    <citation type="submission" date="2018-08" db="EMBL/GenBank/DDBJ databases">
        <title>Recombination of ecologically and evolutionarily significant loci maintains genetic cohesion in the Pseudomonas syringae species complex.</title>
        <authorList>
            <person name="Dillon M."/>
            <person name="Thakur S."/>
            <person name="Almeida R.N.D."/>
            <person name="Weir B.S."/>
            <person name="Guttman D.S."/>
        </authorList>
    </citation>
    <scope>NUCLEOTIDE SEQUENCE [LARGE SCALE GENOMIC DNA]</scope>
    <source>
        <strain evidence="1 2">ICMP 11897</strain>
    </source>
</reference>
<accession>A0A3M5ZSI5</accession>